<dbReference type="CDD" id="cd17546">
    <property type="entry name" value="REC_hyHK_CKI1_RcsC-like"/>
    <property type="match status" value="1"/>
</dbReference>
<dbReference type="SMART" id="SM01358">
    <property type="entry name" value="HBM"/>
    <property type="match status" value="1"/>
</dbReference>
<accession>G2E141</accession>
<evidence type="ECO:0000256" key="9">
    <source>
        <dbReference type="SAM" id="Phobius"/>
    </source>
</evidence>
<dbReference type="PRINTS" id="PR00344">
    <property type="entry name" value="BCTRLSENSOR"/>
</dbReference>
<comment type="subcellular location">
    <subcellularLocation>
        <location evidence="2">Membrane</location>
    </subcellularLocation>
</comment>
<dbReference type="Pfam" id="PF00512">
    <property type="entry name" value="HisKA"/>
    <property type="match status" value="1"/>
</dbReference>
<keyword evidence="4 8" id="KW-0597">Phosphoprotein</keyword>
<feature type="domain" description="Response regulatory" evidence="11">
    <location>
        <begin position="641"/>
        <end position="757"/>
    </location>
</feature>
<dbReference type="InterPro" id="IPR032255">
    <property type="entry name" value="HBM"/>
</dbReference>
<keyword evidence="5" id="KW-0808">Transferase</keyword>
<feature type="transmembrane region" description="Helical" evidence="9">
    <location>
        <begin position="20"/>
        <end position="39"/>
    </location>
</feature>
<keyword evidence="6 13" id="KW-0418">Kinase</keyword>
<feature type="modified residue" description="4-aspartylphosphate" evidence="8">
    <location>
        <position position="690"/>
    </location>
</feature>
<dbReference type="Proteomes" id="UP000004200">
    <property type="component" value="Unassembled WGS sequence"/>
</dbReference>
<dbReference type="EC" id="2.7.13.3" evidence="3"/>
<comment type="catalytic activity">
    <reaction evidence="1">
        <text>ATP + protein L-histidine = ADP + protein N-phospho-L-histidine.</text>
        <dbReference type="EC" id="2.7.13.3"/>
    </reaction>
</comment>
<evidence type="ECO:0000256" key="8">
    <source>
        <dbReference type="PROSITE-ProRule" id="PRU00169"/>
    </source>
</evidence>
<dbReference type="Gene3D" id="3.30.565.10">
    <property type="entry name" value="Histidine kinase-like ATPase, C-terminal domain"/>
    <property type="match status" value="1"/>
</dbReference>
<dbReference type="InterPro" id="IPR003594">
    <property type="entry name" value="HATPase_dom"/>
</dbReference>
<evidence type="ECO:0000259" key="12">
    <source>
        <dbReference type="PROSITE" id="PS50885"/>
    </source>
</evidence>
<feature type="domain" description="HAMP" evidence="12">
    <location>
        <begin position="329"/>
        <end position="382"/>
    </location>
</feature>
<keyword evidence="9" id="KW-0472">Membrane</keyword>
<sequence>MTDETRHPFAGPLANLSIGPRIGLGFGLVVIALIAVTLIDHMRLEHSNEQFRRSEWLTSQTDKILDIELRMTDLQRRVLAFTYSGYSGIVIRVRSLVIELRQRMEEVNNTLDNPKQRQLLTRMLELFELYAHNFERAVEERKRHDRWTDEGLTPLNARAVTLIQRLRETPTRGDPAIGTVLSVGLEELLLAHQDALAFQKSPDSLLMQSALAHLNAFEAHLKQIAQILRDSGQTQSIEELSSLGEQYRTAFFGMVRSTRAYLFLIYVVMAGEAAELDRLADTLKDLTLAQKSELRRKTDQDIRTARNITLGLSGLTILLTAVLSWRIARGITRPLILMSDTLTRLSEGQMDAEIPYGDRTDEIGAMAKAANIFREEVGKKQRAEAANRAKSLFLAHMSHELRTPLNAILGFSELIAHMPSTPNEQLDYLRTINRSGSHLLDMINDILDMSKIEAGQFETQVTRVDLWQLLDDVTSMFALKADQKGLDFRLERAAEVPRVIQTDAAKLRQILINLLGNAIKFTDHGQVRATIAVEHSESGPPTLLCEIEDSGSGIPPDRLASIFEPFVQIDTSEREGTGLGLAISNRFATLLGGSIKVESAVGKGSRFSLQLPLDIAKQAPLSTQAEFLPMAQPEPNQPAYRILNVEDNANNRLLLETLLKTTGLDLRTATNGAEGVEAFRQWHPDLVLMDIRMPVMDGLEATRRIRALPGGKTCRIVAITASSLSAEREQILSADFDGFMSKPYRNRDVQSLLEQHLDLKFKKQDNNSEKCNAQSGSPLTLPKDLHSLLTEPLILGDAKRIEAALGNIEPNYPAVAAMLREWAADYQYQRILSWLDDDNDSGRTHNGGHHPDRG</sequence>
<dbReference type="SMART" id="SM00448">
    <property type="entry name" value="REC"/>
    <property type="match status" value="1"/>
</dbReference>
<dbReference type="CDD" id="cd16922">
    <property type="entry name" value="HATPase_EvgS-ArcB-TorS-like"/>
    <property type="match status" value="1"/>
</dbReference>
<keyword evidence="7" id="KW-0902">Two-component regulatory system</keyword>
<evidence type="ECO:0000256" key="7">
    <source>
        <dbReference type="ARBA" id="ARBA00023012"/>
    </source>
</evidence>
<keyword evidence="14" id="KW-1185">Reference proteome</keyword>
<dbReference type="GO" id="GO:0009927">
    <property type="term" value="F:histidine phosphotransfer kinase activity"/>
    <property type="evidence" value="ECO:0007669"/>
    <property type="project" value="TreeGrafter"/>
</dbReference>
<dbReference type="Gene3D" id="3.40.50.2300">
    <property type="match status" value="1"/>
</dbReference>
<dbReference type="Gene3D" id="6.10.340.10">
    <property type="match status" value="1"/>
</dbReference>
<dbReference type="InterPro" id="IPR005467">
    <property type="entry name" value="His_kinase_dom"/>
</dbReference>
<dbReference type="SUPFAM" id="SSF55874">
    <property type="entry name" value="ATPase domain of HSP90 chaperone/DNA topoisomerase II/histidine kinase"/>
    <property type="match status" value="1"/>
</dbReference>
<dbReference type="SMART" id="SM00387">
    <property type="entry name" value="HATPase_c"/>
    <property type="match status" value="1"/>
</dbReference>
<keyword evidence="9" id="KW-1133">Transmembrane helix</keyword>
<feature type="transmembrane region" description="Helical" evidence="9">
    <location>
        <begin position="305"/>
        <end position="328"/>
    </location>
</feature>
<dbReference type="PROSITE" id="PS50109">
    <property type="entry name" value="HIS_KIN"/>
    <property type="match status" value="1"/>
</dbReference>
<dbReference type="SUPFAM" id="SSF47384">
    <property type="entry name" value="Homodimeric domain of signal transducing histidine kinase"/>
    <property type="match status" value="1"/>
</dbReference>
<evidence type="ECO:0000256" key="6">
    <source>
        <dbReference type="ARBA" id="ARBA00022777"/>
    </source>
</evidence>
<evidence type="ECO:0000259" key="10">
    <source>
        <dbReference type="PROSITE" id="PS50109"/>
    </source>
</evidence>
<evidence type="ECO:0000259" key="11">
    <source>
        <dbReference type="PROSITE" id="PS50110"/>
    </source>
</evidence>
<evidence type="ECO:0000256" key="4">
    <source>
        <dbReference type="ARBA" id="ARBA00022553"/>
    </source>
</evidence>
<dbReference type="RefSeq" id="WP_007040718.1">
    <property type="nucleotide sequence ID" value="NZ_AFWT01000012.1"/>
</dbReference>
<dbReference type="Pfam" id="PF00072">
    <property type="entry name" value="Response_reg"/>
    <property type="match status" value="1"/>
</dbReference>
<dbReference type="Gene3D" id="1.10.287.130">
    <property type="match status" value="1"/>
</dbReference>
<reference evidence="13 14" key="1">
    <citation type="submission" date="2011-06" db="EMBL/GenBank/DDBJ databases">
        <title>The draft genome of Thiorhodococcus drewsii AZ1.</title>
        <authorList>
            <consortium name="US DOE Joint Genome Institute (JGI-PGF)"/>
            <person name="Lucas S."/>
            <person name="Han J."/>
            <person name="Lapidus A."/>
            <person name="Cheng J.-F."/>
            <person name="Goodwin L."/>
            <person name="Pitluck S."/>
            <person name="Peters L."/>
            <person name="Land M.L."/>
            <person name="Hauser L."/>
            <person name="Vogl K."/>
            <person name="Liu Z."/>
            <person name="Imhoff J."/>
            <person name="Thiel V."/>
            <person name="Frigaard N.-U."/>
            <person name="Bryant D.A."/>
            <person name="Woyke T.J."/>
        </authorList>
    </citation>
    <scope>NUCLEOTIDE SEQUENCE [LARGE SCALE GENOMIC DNA]</scope>
    <source>
        <strain evidence="13 14">AZ1</strain>
    </source>
</reference>
<dbReference type="eggNOG" id="COG0784">
    <property type="taxonomic scope" value="Bacteria"/>
</dbReference>
<dbReference type="EMBL" id="AFWT01000012">
    <property type="protein sequence ID" value="EGV31382.1"/>
    <property type="molecule type" value="Genomic_DNA"/>
</dbReference>
<name>G2E141_9GAMM</name>
<dbReference type="OrthoDB" id="9810730at2"/>
<evidence type="ECO:0000256" key="5">
    <source>
        <dbReference type="ARBA" id="ARBA00022679"/>
    </source>
</evidence>
<dbReference type="AlphaFoldDB" id="G2E141"/>
<protein>
    <recommendedName>
        <fullName evidence="3">histidine kinase</fullName>
        <ecNumber evidence="3">2.7.13.3</ecNumber>
    </recommendedName>
</protein>
<dbReference type="STRING" id="765913.ThidrDRAFT_2004"/>
<proteinExistence type="predicted"/>
<dbReference type="PANTHER" id="PTHR43047:SF72">
    <property type="entry name" value="OSMOSENSING HISTIDINE PROTEIN KINASE SLN1"/>
    <property type="match status" value="1"/>
</dbReference>
<dbReference type="InterPro" id="IPR036890">
    <property type="entry name" value="HATPase_C_sf"/>
</dbReference>
<evidence type="ECO:0000256" key="2">
    <source>
        <dbReference type="ARBA" id="ARBA00004370"/>
    </source>
</evidence>
<keyword evidence="9" id="KW-0812">Transmembrane</keyword>
<gene>
    <name evidence="13" type="ORF">ThidrDRAFT_2004</name>
</gene>
<dbReference type="Pfam" id="PF02518">
    <property type="entry name" value="HATPase_c"/>
    <property type="match status" value="1"/>
</dbReference>
<dbReference type="InterPro" id="IPR003660">
    <property type="entry name" value="HAMP_dom"/>
</dbReference>
<dbReference type="InterPro" id="IPR036097">
    <property type="entry name" value="HisK_dim/P_sf"/>
</dbReference>
<evidence type="ECO:0000256" key="3">
    <source>
        <dbReference type="ARBA" id="ARBA00012438"/>
    </source>
</evidence>
<dbReference type="PANTHER" id="PTHR43047">
    <property type="entry name" value="TWO-COMPONENT HISTIDINE PROTEIN KINASE"/>
    <property type="match status" value="1"/>
</dbReference>
<dbReference type="Pfam" id="PF00672">
    <property type="entry name" value="HAMP"/>
    <property type="match status" value="1"/>
</dbReference>
<dbReference type="GO" id="GO:0000155">
    <property type="term" value="F:phosphorelay sensor kinase activity"/>
    <property type="evidence" value="ECO:0007669"/>
    <property type="project" value="InterPro"/>
</dbReference>
<evidence type="ECO:0000313" key="14">
    <source>
        <dbReference type="Proteomes" id="UP000004200"/>
    </source>
</evidence>
<dbReference type="PROSITE" id="PS50110">
    <property type="entry name" value="RESPONSE_REGULATORY"/>
    <property type="match status" value="1"/>
</dbReference>
<dbReference type="InterPro" id="IPR004358">
    <property type="entry name" value="Sig_transdc_His_kin-like_C"/>
</dbReference>
<dbReference type="SMART" id="SM00388">
    <property type="entry name" value="HisKA"/>
    <property type="match status" value="1"/>
</dbReference>
<dbReference type="GO" id="GO:0005886">
    <property type="term" value="C:plasma membrane"/>
    <property type="evidence" value="ECO:0007669"/>
    <property type="project" value="TreeGrafter"/>
</dbReference>
<comment type="caution">
    <text evidence="13">The sequence shown here is derived from an EMBL/GenBank/DDBJ whole genome shotgun (WGS) entry which is preliminary data.</text>
</comment>
<feature type="domain" description="Histidine kinase" evidence="10">
    <location>
        <begin position="396"/>
        <end position="615"/>
    </location>
</feature>
<dbReference type="eggNOG" id="COG2205">
    <property type="taxonomic scope" value="Bacteria"/>
</dbReference>
<dbReference type="CDD" id="cd00082">
    <property type="entry name" value="HisKA"/>
    <property type="match status" value="1"/>
</dbReference>
<dbReference type="InterPro" id="IPR011006">
    <property type="entry name" value="CheY-like_superfamily"/>
</dbReference>
<dbReference type="SUPFAM" id="SSF158472">
    <property type="entry name" value="HAMP domain-like"/>
    <property type="match status" value="1"/>
</dbReference>
<dbReference type="InterPro" id="IPR001789">
    <property type="entry name" value="Sig_transdc_resp-reg_receiver"/>
</dbReference>
<dbReference type="SUPFAM" id="SSF52172">
    <property type="entry name" value="CheY-like"/>
    <property type="match status" value="1"/>
</dbReference>
<dbReference type="FunFam" id="3.30.565.10:FF:000010">
    <property type="entry name" value="Sensor histidine kinase RcsC"/>
    <property type="match status" value="1"/>
</dbReference>
<dbReference type="SMART" id="SM00304">
    <property type="entry name" value="HAMP"/>
    <property type="match status" value="1"/>
</dbReference>
<evidence type="ECO:0000256" key="1">
    <source>
        <dbReference type="ARBA" id="ARBA00000085"/>
    </source>
</evidence>
<dbReference type="PROSITE" id="PS50885">
    <property type="entry name" value="HAMP"/>
    <property type="match status" value="1"/>
</dbReference>
<dbReference type="InterPro" id="IPR003661">
    <property type="entry name" value="HisK_dim/P_dom"/>
</dbReference>
<dbReference type="CDD" id="cd06225">
    <property type="entry name" value="HAMP"/>
    <property type="match status" value="1"/>
</dbReference>
<organism evidence="13 14">
    <name type="scientific">Thiorhodococcus drewsii AZ1</name>
    <dbReference type="NCBI Taxonomy" id="765913"/>
    <lineage>
        <taxon>Bacteria</taxon>
        <taxon>Pseudomonadati</taxon>
        <taxon>Pseudomonadota</taxon>
        <taxon>Gammaproteobacteria</taxon>
        <taxon>Chromatiales</taxon>
        <taxon>Chromatiaceae</taxon>
        <taxon>Thiorhodococcus</taxon>
    </lineage>
</organism>
<evidence type="ECO:0000313" key="13">
    <source>
        <dbReference type="EMBL" id="EGV31382.1"/>
    </source>
</evidence>
<dbReference type="PATRIC" id="fig|765913.3.peg.2038"/>